<dbReference type="PROSITE" id="PS51257">
    <property type="entry name" value="PROKAR_LIPOPROTEIN"/>
    <property type="match status" value="1"/>
</dbReference>
<protein>
    <recommendedName>
        <fullName evidence="3">Lipoprotein</fullName>
    </recommendedName>
</protein>
<accession>A0A1G6GIE4</accession>
<proteinExistence type="predicted"/>
<dbReference type="EMBL" id="FMYK01000001">
    <property type="protein sequence ID" value="SDB81603.1"/>
    <property type="molecule type" value="Genomic_DNA"/>
</dbReference>
<evidence type="ECO:0000313" key="1">
    <source>
        <dbReference type="EMBL" id="SDB81603.1"/>
    </source>
</evidence>
<gene>
    <name evidence="1" type="ORF">SAMN05421749_1011</name>
</gene>
<dbReference type="RefSeq" id="WP_092614223.1">
    <property type="nucleotide sequence ID" value="NZ_FMYK01000001.1"/>
</dbReference>
<reference evidence="2" key="1">
    <citation type="submission" date="2016-09" db="EMBL/GenBank/DDBJ databases">
        <authorList>
            <person name="Varghese N."/>
            <person name="Submissions S."/>
        </authorList>
    </citation>
    <scope>NUCLEOTIDE SEQUENCE [LARGE SCALE GENOMIC DNA]</scope>
    <source>
        <strain evidence="2">ANC 3699</strain>
    </source>
</reference>
<dbReference type="AlphaFoldDB" id="A0A1G6GIE4"/>
<sequence>MNIKNHFKIIVIVMSVLMSSGCYHLQWKSNVNQDIGRNINDPELHVVFAGNLEQAKKRGALYKEAQEPPNTRYYFDWKYQNRCQYSLLVAPDGTILSWEFVDYKKRKECYVF</sequence>
<evidence type="ECO:0008006" key="3">
    <source>
        <dbReference type="Google" id="ProtNLM"/>
    </source>
</evidence>
<dbReference type="Proteomes" id="UP000242317">
    <property type="component" value="Unassembled WGS sequence"/>
</dbReference>
<name>A0A1G6GIE4_9GAMM</name>
<keyword evidence="2" id="KW-1185">Reference proteome</keyword>
<dbReference type="OrthoDB" id="6926083at2"/>
<evidence type="ECO:0000313" key="2">
    <source>
        <dbReference type="Proteomes" id="UP000242317"/>
    </source>
</evidence>
<organism evidence="1 2">
    <name type="scientific">Acinetobacter marinus</name>
    <dbReference type="NCBI Taxonomy" id="281375"/>
    <lineage>
        <taxon>Bacteria</taxon>
        <taxon>Pseudomonadati</taxon>
        <taxon>Pseudomonadota</taxon>
        <taxon>Gammaproteobacteria</taxon>
        <taxon>Moraxellales</taxon>
        <taxon>Moraxellaceae</taxon>
        <taxon>Acinetobacter</taxon>
    </lineage>
</organism>